<evidence type="ECO:0000256" key="1">
    <source>
        <dbReference type="ARBA" id="ARBA00004141"/>
    </source>
</evidence>
<dbReference type="InterPro" id="IPR005828">
    <property type="entry name" value="MFS_sugar_transport-like"/>
</dbReference>
<evidence type="ECO:0000313" key="11">
    <source>
        <dbReference type="EMBL" id="KAJ5114953.1"/>
    </source>
</evidence>
<keyword evidence="12" id="KW-1185">Reference proteome</keyword>
<dbReference type="AlphaFoldDB" id="A0A9W9GA65"/>
<dbReference type="InterPro" id="IPR036259">
    <property type="entry name" value="MFS_trans_sf"/>
</dbReference>
<dbReference type="GO" id="GO:0005886">
    <property type="term" value="C:plasma membrane"/>
    <property type="evidence" value="ECO:0007669"/>
    <property type="project" value="TreeGrafter"/>
</dbReference>
<dbReference type="FunFam" id="3.40.50.1000:FF:000039">
    <property type="entry name" value="Phosphoglycolate phosphatase"/>
    <property type="match status" value="1"/>
</dbReference>
<reference evidence="11" key="2">
    <citation type="journal article" date="2023" name="IMA Fungus">
        <title>Comparative genomic study of the Penicillium genus elucidates a diverse pangenome and 15 lateral gene transfer events.</title>
        <authorList>
            <person name="Petersen C."/>
            <person name="Sorensen T."/>
            <person name="Nielsen M.R."/>
            <person name="Sondergaard T.E."/>
            <person name="Sorensen J.L."/>
            <person name="Fitzpatrick D.A."/>
            <person name="Frisvad J.C."/>
            <person name="Nielsen K.L."/>
        </authorList>
    </citation>
    <scope>NUCLEOTIDE SEQUENCE</scope>
    <source>
        <strain evidence="11">IBT 34128</strain>
    </source>
</reference>
<evidence type="ECO:0000259" key="10">
    <source>
        <dbReference type="PROSITE" id="PS50850"/>
    </source>
</evidence>
<feature type="transmembrane region" description="Helical" evidence="9">
    <location>
        <begin position="311"/>
        <end position="332"/>
    </location>
</feature>
<dbReference type="Pfam" id="PF13242">
    <property type="entry name" value="Hydrolase_like"/>
    <property type="match status" value="1"/>
</dbReference>
<sequence length="848" mass="93604">MRNYMAAGWFYSPSQIIQYFATRVSSLKPPRNKLRNPYAILRELTTHQWLMFAAGFLGWTWDSFDFFTVSMTITEISEAFDVSYSDVSWGMTVTLMLRSVGAIVFGILADRYGRKWPMIINLFLFIVLELCSGFCQNLPQFLGVRSLYGIAMGGLFGPAAATTLEDLPYEARGLLSGLFEMGYAIGYLLAAAFYRALVPITTHGWRCLFWFGAGPPVLIIWFRWCLPETNHFQVMKAEREARADAAQAEHGHAMGFRVFMRDARRALCDKWVLFVYLVVLMTGFNSCSHGSQDFYPTFLKDQVGMDATKTTVITVVGQIGALLGGCTIGYISTFFGRRLTMLVSCIMGGAIIPAYVLPRAMSLVASAFFEQFFVGGVWGPMPIHLLELSPIALRSLMVGLTYQLGNLASSASATIQSVIGERYPLPAGPSGKKRFNYGKVIAIFMGAVWAFILFFLFWGPEMSQEERDEEAEASLQLERLRAQGVSLAEIGQQQFRKKDEQNWNVSGGTTLLFSSSSSLRAILLSLHHGAIPCVVDDPRYLTGDQAGLRDFLDKFDVFLFDCDGLFPARSLLLPASVFAPAPLPHIENPSLQLLSRDARATTQESTKSRSDYRKKLDSLGIPSTVEEIFSSSYSSSIYISRILQLPENKRKVFVIGESGIEQELRSENVPFIGGTDPAYRRDIKPGDYKHVAAGDESILDPEVGVVLVGLDFHLNYLKLALAYHYIKRGAVFLATNIDSTLPNSGTLFPGAGSMSAPLIMMLGKEPVALGKPSQAMMDAIEGKFKFDRSRACMVGDRANTDIRFGLEGQLGGTLGVLTGVSSQEDFVSGPVKPLAYLDKLSDLLGSES</sequence>
<proteinExistence type="predicted"/>
<gene>
    <name evidence="11" type="ORF">NUU61_000712</name>
</gene>
<evidence type="ECO:0000256" key="4">
    <source>
        <dbReference type="ARBA" id="ARBA00022989"/>
    </source>
</evidence>
<dbReference type="SUPFAM" id="SSF56784">
    <property type="entry name" value="HAD-like"/>
    <property type="match status" value="1"/>
</dbReference>
<feature type="transmembrane region" description="Helical" evidence="9">
    <location>
        <begin position="174"/>
        <end position="196"/>
    </location>
</feature>
<evidence type="ECO:0000256" key="6">
    <source>
        <dbReference type="ARBA" id="ARBA00050247"/>
    </source>
</evidence>
<dbReference type="Gene3D" id="1.20.1250.20">
    <property type="entry name" value="MFS general substrate transporter like domains"/>
    <property type="match status" value="2"/>
</dbReference>
<evidence type="ECO:0000256" key="3">
    <source>
        <dbReference type="ARBA" id="ARBA00022801"/>
    </source>
</evidence>
<dbReference type="PANTHER" id="PTHR23508:SF10">
    <property type="entry name" value="CARBOXYLIC ACID TRANSPORTER PROTEIN HOMOLOG"/>
    <property type="match status" value="1"/>
</dbReference>
<dbReference type="FunFam" id="1.20.1250.20:FF:000340">
    <property type="entry name" value="MFS transporter, SHS family, lactate transporter"/>
    <property type="match status" value="1"/>
</dbReference>
<dbReference type="PROSITE" id="PS50850">
    <property type="entry name" value="MFS"/>
    <property type="match status" value="1"/>
</dbReference>
<organism evidence="11 12">
    <name type="scientific">Penicillium alfredii</name>
    <dbReference type="NCBI Taxonomy" id="1506179"/>
    <lineage>
        <taxon>Eukaryota</taxon>
        <taxon>Fungi</taxon>
        <taxon>Dikarya</taxon>
        <taxon>Ascomycota</taxon>
        <taxon>Pezizomycotina</taxon>
        <taxon>Eurotiomycetes</taxon>
        <taxon>Eurotiomycetidae</taxon>
        <taxon>Eurotiales</taxon>
        <taxon>Aspergillaceae</taxon>
        <taxon>Penicillium</taxon>
    </lineage>
</organism>
<evidence type="ECO:0000313" key="12">
    <source>
        <dbReference type="Proteomes" id="UP001141434"/>
    </source>
</evidence>
<dbReference type="Pfam" id="PF13344">
    <property type="entry name" value="Hydrolase_6"/>
    <property type="match status" value="1"/>
</dbReference>
<dbReference type="CDD" id="cd17316">
    <property type="entry name" value="MFS_SV2_like"/>
    <property type="match status" value="1"/>
</dbReference>
<feature type="transmembrane region" description="Helical" evidence="9">
    <location>
        <begin position="87"/>
        <end position="108"/>
    </location>
</feature>
<dbReference type="GeneID" id="81390463"/>
<dbReference type="InterPro" id="IPR006357">
    <property type="entry name" value="HAD-SF_hydro_IIA"/>
</dbReference>
<dbReference type="PANTHER" id="PTHR23508">
    <property type="entry name" value="CARBOXYLIC ACID TRANSPORTER PROTEIN HOMOLOG"/>
    <property type="match status" value="1"/>
</dbReference>
<dbReference type="GO" id="GO:0004035">
    <property type="term" value="F:alkaline phosphatase activity"/>
    <property type="evidence" value="ECO:0007669"/>
    <property type="project" value="UniProtKB-ARBA"/>
</dbReference>
<dbReference type="SUPFAM" id="SSF103473">
    <property type="entry name" value="MFS general substrate transporter"/>
    <property type="match status" value="1"/>
</dbReference>
<dbReference type="Proteomes" id="UP001141434">
    <property type="component" value="Unassembled WGS sequence"/>
</dbReference>
<keyword evidence="5 9" id="KW-0472">Membrane</keyword>
<name>A0A9W9GA65_9EURO</name>
<accession>A0A9W9GA65</accession>
<evidence type="ECO:0000256" key="8">
    <source>
        <dbReference type="ARBA" id="ARBA00069197"/>
    </source>
</evidence>
<feature type="transmembrane region" description="Helical" evidence="9">
    <location>
        <begin position="145"/>
        <end position="162"/>
    </location>
</feature>
<comment type="catalytic activity">
    <reaction evidence="6">
        <text>4-nitrophenyl phosphate + H2O = 4-nitrophenol + phosphate + H(+)</text>
        <dbReference type="Rhea" id="RHEA:21664"/>
        <dbReference type="ChEBI" id="CHEBI:15377"/>
        <dbReference type="ChEBI" id="CHEBI:15378"/>
        <dbReference type="ChEBI" id="CHEBI:43474"/>
        <dbReference type="ChEBI" id="CHEBI:57917"/>
        <dbReference type="ChEBI" id="CHEBI:61146"/>
        <dbReference type="EC" id="3.1.3.41"/>
    </reaction>
</comment>
<feature type="transmembrane region" description="Helical" evidence="9">
    <location>
        <begin position="271"/>
        <end position="291"/>
    </location>
</feature>
<keyword evidence="2 9" id="KW-0812">Transmembrane</keyword>
<reference evidence="11" key="1">
    <citation type="submission" date="2022-11" db="EMBL/GenBank/DDBJ databases">
        <authorList>
            <person name="Petersen C."/>
        </authorList>
    </citation>
    <scope>NUCLEOTIDE SEQUENCE</scope>
    <source>
        <strain evidence="11">IBT 34128</strain>
    </source>
</reference>
<dbReference type="InterPro" id="IPR036412">
    <property type="entry name" value="HAD-like_sf"/>
</dbReference>
<evidence type="ECO:0000256" key="9">
    <source>
        <dbReference type="SAM" id="Phobius"/>
    </source>
</evidence>
<feature type="transmembrane region" description="Helical" evidence="9">
    <location>
        <begin position="440"/>
        <end position="459"/>
    </location>
</feature>
<dbReference type="RefSeq" id="XP_056516145.1">
    <property type="nucleotide sequence ID" value="XM_056651295.1"/>
</dbReference>
<dbReference type="InterPro" id="IPR023214">
    <property type="entry name" value="HAD_sf"/>
</dbReference>
<comment type="caution">
    <text evidence="11">The sequence shown here is derived from an EMBL/GenBank/DDBJ whole genome shotgun (WGS) entry which is preliminary data.</text>
</comment>
<evidence type="ECO:0000256" key="2">
    <source>
        <dbReference type="ARBA" id="ARBA00022692"/>
    </source>
</evidence>
<feature type="transmembrane region" description="Helical" evidence="9">
    <location>
        <begin position="363"/>
        <end position="386"/>
    </location>
</feature>
<dbReference type="OrthoDB" id="5296287at2759"/>
<feature type="domain" description="Major facilitator superfamily (MFS) profile" evidence="10">
    <location>
        <begin position="51"/>
        <end position="463"/>
    </location>
</feature>
<dbReference type="EC" id="3.1.3.41" evidence="7"/>
<dbReference type="Gene3D" id="3.40.50.1000">
    <property type="entry name" value="HAD superfamily/HAD-like"/>
    <property type="match status" value="2"/>
</dbReference>
<dbReference type="Pfam" id="PF00083">
    <property type="entry name" value="Sugar_tr"/>
    <property type="match status" value="1"/>
</dbReference>
<feature type="transmembrane region" description="Helical" evidence="9">
    <location>
        <begin position="120"/>
        <end position="139"/>
    </location>
</feature>
<protein>
    <recommendedName>
        <fullName evidence="8">4-nitrophenylphosphatase</fullName>
        <ecNumber evidence="7">3.1.3.41</ecNumber>
    </recommendedName>
</protein>
<keyword evidence="3" id="KW-0378">Hydrolase</keyword>
<dbReference type="GO" id="GO:0015355">
    <property type="term" value="F:secondary active monocarboxylate transmembrane transporter activity"/>
    <property type="evidence" value="ECO:0007669"/>
    <property type="project" value="TreeGrafter"/>
</dbReference>
<dbReference type="EMBL" id="JAPMSZ010000001">
    <property type="protein sequence ID" value="KAJ5114953.1"/>
    <property type="molecule type" value="Genomic_DNA"/>
</dbReference>
<dbReference type="GO" id="GO:0035879">
    <property type="term" value="P:plasma membrane lactate transport"/>
    <property type="evidence" value="ECO:0007669"/>
    <property type="project" value="TreeGrafter"/>
</dbReference>
<dbReference type="InterPro" id="IPR020846">
    <property type="entry name" value="MFS_dom"/>
</dbReference>
<keyword evidence="4 9" id="KW-1133">Transmembrane helix</keyword>
<feature type="transmembrane region" description="Helical" evidence="9">
    <location>
        <begin position="40"/>
        <end position="61"/>
    </location>
</feature>
<feature type="transmembrane region" description="Helical" evidence="9">
    <location>
        <begin position="339"/>
        <end position="357"/>
    </location>
</feature>
<evidence type="ECO:0000256" key="7">
    <source>
        <dbReference type="ARBA" id="ARBA00066659"/>
    </source>
</evidence>
<feature type="transmembrane region" description="Helical" evidence="9">
    <location>
        <begin position="208"/>
        <end position="226"/>
    </location>
</feature>
<comment type="subcellular location">
    <subcellularLocation>
        <location evidence="1">Membrane</location>
        <topology evidence="1">Multi-pass membrane protein</topology>
    </subcellularLocation>
</comment>
<evidence type="ECO:0000256" key="5">
    <source>
        <dbReference type="ARBA" id="ARBA00023136"/>
    </source>
</evidence>